<dbReference type="EMBL" id="JAAIUW010000007">
    <property type="protein sequence ID" value="KAF7822838.1"/>
    <property type="molecule type" value="Genomic_DNA"/>
</dbReference>
<evidence type="ECO:0008006" key="3">
    <source>
        <dbReference type="Google" id="ProtNLM"/>
    </source>
</evidence>
<accession>A0A834TII7</accession>
<keyword evidence="2" id="KW-1185">Reference proteome</keyword>
<reference evidence="1" key="1">
    <citation type="submission" date="2020-09" db="EMBL/GenBank/DDBJ databases">
        <title>Genome-Enabled Discovery of Anthraquinone Biosynthesis in Senna tora.</title>
        <authorList>
            <person name="Kang S.-H."/>
            <person name="Pandey R.P."/>
            <person name="Lee C.-M."/>
            <person name="Sim J.-S."/>
            <person name="Jeong J.-T."/>
            <person name="Choi B.-S."/>
            <person name="Jung M."/>
            <person name="Ginzburg D."/>
            <person name="Zhao K."/>
            <person name="Won S.Y."/>
            <person name="Oh T.-J."/>
            <person name="Yu Y."/>
            <person name="Kim N.-H."/>
            <person name="Lee O.R."/>
            <person name="Lee T.-H."/>
            <person name="Bashyal P."/>
            <person name="Kim T.-S."/>
            <person name="Lee W.-H."/>
            <person name="Kawkins C."/>
            <person name="Kim C.-K."/>
            <person name="Kim J.S."/>
            <person name="Ahn B.O."/>
            <person name="Rhee S.Y."/>
            <person name="Sohng J.K."/>
        </authorList>
    </citation>
    <scope>NUCLEOTIDE SEQUENCE</scope>
    <source>
        <tissue evidence="1">Leaf</tissue>
    </source>
</reference>
<gene>
    <name evidence="1" type="ORF">G2W53_020982</name>
</gene>
<dbReference type="Proteomes" id="UP000634136">
    <property type="component" value="Unassembled WGS sequence"/>
</dbReference>
<dbReference type="OrthoDB" id="1845088at2759"/>
<evidence type="ECO:0000313" key="1">
    <source>
        <dbReference type="EMBL" id="KAF7822838.1"/>
    </source>
</evidence>
<evidence type="ECO:0000313" key="2">
    <source>
        <dbReference type="Proteomes" id="UP000634136"/>
    </source>
</evidence>
<sequence length="184" mass="20373">MAFQFGTGQQLTVKESNDAEPEGIMAANDSSSSSTSAGASSMTSLVSALKVQPLFSSSSQVKGVKLDRTNYLLWESVVLGVIEIQQLMTRLMQAHRLTRYHVMTEKGLHHLQRIVPRWKPAHPLICQQVKDNRDSFVSVIPVPMSVIPVVCSHVSMIPVASSMPHVMHLMLPLKNQTLWANPKM</sequence>
<dbReference type="AlphaFoldDB" id="A0A834TII7"/>
<name>A0A834TII7_9FABA</name>
<comment type="caution">
    <text evidence="1">The sequence shown here is derived from an EMBL/GenBank/DDBJ whole genome shotgun (WGS) entry which is preliminary data.</text>
</comment>
<organism evidence="1 2">
    <name type="scientific">Senna tora</name>
    <dbReference type="NCBI Taxonomy" id="362788"/>
    <lineage>
        <taxon>Eukaryota</taxon>
        <taxon>Viridiplantae</taxon>
        <taxon>Streptophyta</taxon>
        <taxon>Embryophyta</taxon>
        <taxon>Tracheophyta</taxon>
        <taxon>Spermatophyta</taxon>
        <taxon>Magnoliopsida</taxon>
        <taxon>eudicotyledons</taxon>
        <taxon>Gunneridae</taxon>
        <taxon>Pentapetalae</taxon>
        <taxon>rosids</taxon>
        <taxon>fabids</taxon>
        <taxon>Fabales</taxon>
        <taxon>Fabaceae</taxon>
        <taxon>Caesalpinioideae</taxon>
        <taxon>Cassia clade</taxon>
        <taxon>Senna</taxon>
    </lineage>
</organism>
<proteinExistence type="predicted"/>
<protein>
    <recommendedName>
        <fullName evidence="3">Retrotransposon Copia-like N-terminal domain-containing protein</fullName>
    </recommendedName>
</protein>